<reference evidence="1" key="1">
    <citation type="journal article" date="2018" name="Int. J. Syst. Evol. Microbiol.">
        <title>Carboxylicivirga sediminis sp. nov., isolated from coastal sediment.</title>
        <authorList>
            <person name="Wang F.Q."/>
            <person name="Ren L.H."/>
            <person name="Zou R.J."/>
            <person name="Sun Y.Z."/>
            <person name="Liu X.J."/>
            <person name="Jiang F."/>
            <person name="Liu L.J."/>
        </authorList>
    </citation>
    <scope>NUCLEOTIDE SEQUENCE</scope>
    <source>
        <strain evidence="1">JR1</strain>
    </source>
</reference>
<dbReference type="InterPro" id="IPR019861">
    <property type="entry name" value="PorP/SprF_Bacteroidetes"/>
</dbReference>
<evidence type="ECO:0000313" key="1">
    <source>
        <dbReference type="EMBL" id="MBR8534194.1"/>
    </source>
</evidence>
<name>A0A941IW79_9BACT</name>
<dbReference type="RefSeq" id="WP_212188095.1">
    <property type="nucleotide sequence ID" value="NZ_JAGTAR010000001.1"/>
</dbReference>
<proteinExistence type="predicted"/>
<comment type="caution">
    <text evidence="1">The sequence shown here is derived from an EMBL/GenBank/DDBJ whole genome shotgun (WGS) entry which is preliminary data.</text>
</comment>
<dbReference type="NCBIfam" id="TIGR03519">
    <property type="entry name" value="T9SS_PorP_fam"/>
    <property type="match status" value="1"/>
</dbReference>
<dbReference type="AlphaFoldDB" id="A0A941IW79"/>
<organism evidence="1 2">
    <name type="scientific">Carboxylicivirga sediminis</name>
    <dbReference type="NCBI Taxonomy" id="2006564"/>
    <lineage>
        <taxon>Bacteria</taxon>
        <taxon>Pseudomonadati</taxon>
        <taxon>Bacteroidota</taxon>
        <taxon>Bacteroidia</taxon>
        <taxon>Marinilabiliales</taxon>
        <taxon>Marinilabiliaceae</taxon>
        <taxon>Carboxylicivirga</taxon>
    </lineage>
</organism>
<evidence type="ECO:0000313" key="2">
    <source>
        <dbReference type="Proteomes" id="UP000679220"/>
    </source>
</evidence>
<keyword evidence="2" id="KW-1185">Reference proteome</keyword>
<reference evidence="1" key="2">
    <citation type="submission" date="2021-04" db="EMBL/GenBank/DDBJ databases">
        <authorList>
            <person name="Zhang T."/>
            <person name="Zhang Y."/>
            <person name="Lu D."/>
            <person name="Zuo D."/>
            <person name="Du Z."/>
        </authorList>
    </citation>
    <scope>NUCLEOTIDE SEQUENCE</scope>
    <source>
        <strain evidence="1">JR1</strain>
    </source>
</reference>
<accession>A0A941IW79</accession>
<dbReference type="EMBL" id="JAGTAR010000001">
    <property type="protein sequence ID" value="MBR8534194.1"/>
    <property type="molecule type" value="Genomic_DNA"/>
</dbReference>
<dbReference type="Pfam" id="PF11751">
    <property type="entry name" value="PorP_SprF"/>
    <property type="match status" value="1"/>
</dbReference>
<gene>
    <name evidence="1" type="ORF">KDU71_01365</name>
</gene>
<protein>
    <submittedName>
        <fullName evidence="1">PorP/SprF family type IX secretion system membrane protein</fullName>
    </submittedName>
</protein>
<dbReference type="Proteomes" id="UP000679220">
    <property type="component" value="Unassembled WGS sequence"/>
</dbReference>
<sequence>MRKFGVIIVLLITIKVSYAQKYYLTNQYVYDLFQMNPAAAAFHKNCFTATGIFQKQWFGTDLAPTYQVFSFQIPVLEQMGSGTYVYNDRNGYYKELGIHQAFSYELQLKKTKRRAMTLSFGLAFSLEQSSLQVQDLLDPDYFDPILNGGNESGWGFNASTGVLLKYNDYHLGVGITNLLPQNNRLYAHEDEPPLTTDIHIHAGSSFKIPDRDFYLEPTFLYRRNMYVDSRLDANLKLYMPTPDPDWATWGLVSYRHTAEDKIGKSLGMAVTGGIVYKSFSVGLEYQFGLTKARSAYGNTYQLVVNYRVCRDKSKSAIPCSIERRNKKHNYKFLSY</sequence>